<comment type="caution">
    <text evidence="2">The sequence shown here is derived from an EMBL/GenBank/DDBJ whole genome shotgun (WGS) entry which is preliminary data.</text>
</comment>
<dbReference type="RefSeq" id="WP_146151656.1">
    <property type="nucleotide sequence ID" value="NZ_PYAS01000044.1"/>
</dbReference>
<name>A0A2P8F6H7_9BACT</name>
<proteinExistence type="predicted"/>
<evidence type="ECO:0000313" key="2">
    <source>
        <dbReference type="EMBL" id="PSL17319.1"/>
    </source>
</evidence>
<feature type="non-terminal residue" evidence="2">
    <location>
        <position position="1"/>
    </location>
</feature>
<sequence length="121" mass="13230">TTIRKYSFTDQSPLTGRSLYRLKMVDQDNTFAYSVIRRVNTEGRGIALYPNPAAEFVKLDGIAPASVKNVEILSHNGISVYQSTAVSTEGIDVKKLAPGAYLLKITDLNGALNTQKLVIAR</sequence>
<dbReference type="OrthoDB" id="965941at2"/>
<evidence type="ECO:0000313" key="3">
    <source>
        <dbReference type="Proteomes" id="UP000241964"/>
    </source>
</evidence>
<dbReference type="InterPro" id="IPR026444">
    <property type="entry name" value="Secre_tail"/>
</dbReference>
<evidence type="ECO:0000259" key="1">
    <source>
        <dbReference type="Pfam" id="PF18962"/>
    </source>
</evidence>
<accession>A0A2P8F6H7</accession>
<dbReference type="Proteomes" id="UP000241964">
    <property type="component" value="Unassembled WGS sequence"/>
</dbReference>
<gene>
    <name evidence="2" type="ORF">CLV60_1443</name>
</gene>
<keyword evidence="3" id="KW-1185">Reference proteome</keyword>
<reference evidence="2 3" key="1">
    <citation type="submission" date="2018-03" db="EMBL/GenBank/DDBJ databases">
        <title>Genomic Encyclopedia of Archaeal and Bacterial Type Strains, Phase II (KMG-II): from individual species to whole genera.</title>
        <authorList>
            <person name="Goeker M."/>
        </authorList>
    </citation>
    <scope>NUCLEOTIDE SEQUENCE [LARGE SCALE GENOMIC DNA]</scope>
    <source>
        <strain evidence="2 3">DSM 29057</strain>
    </source>
</reference>
<organism evidence="2 3">
    <name type="scientific">Dyadobacter jiangsuensis</name>
    <dbReference type="NCBI Taxonomy" id="1591085"/>
    <lineage>
        <taxon>Bacteria</taxon>
        <taxon>Pseudomonadati</taxon>
        <taxon>Bacteroidota</taxon>
        <taxon>Cytophagia</taxon>
        <taxon>Cytophagales</taxon>
        <taxon>Spirosomataceae</taxon>
        <taxon>Dyadobacter</taxon>
    </lineage>
</organism>
<protein>
    <submittedName>
        <fullName evidence="2">Putative secreted protein (Por secretion system target)</fullName>
    </submittedName>
</protein>
<feature type="domain" description="Secretion system C-terminal sorting" evidence="1">
    <location>
        <begin position="48"/>
        <end position="119"/>
    </location>
</feature>
<dbReference type="EMBL" id="PYAS01000044">
    <property type="protein sequence ID" value="PSL17319.1"/>
    <property type="molecule type" value="Genomic_DNA"/>
</dbReference>
<dbReference type="NCBIfam" id="TIGR04183">
    <property type="entry name" value="Por_Secre_tail"/>
    <property type="match status" value="1"/>
</dbReference>
<dbReference type="AlphaFoldDB" id="A0A2P8F6H7"/>
<dbReference type="Pfam" id="PF18962">
    <property type="entry name" value="Por_Secre_tail"/>
    <property type="match status" value="1"/>
</dbReference>